<evidence type="ECO:0000313" key="3">
    <source>
        <dbReference type="Proteomes" id="UP000694416"/>
    </source>
</evidence>
<name>A0A8C9GY01_9PRIM</name>
<feature type="region of interest" description="Disordered" evidence="1">
    <location>
        <begin position="188"/>
        <end position="214"/>
    </location>
</feature>
<evidence type="ECO:0000256" key="1">
    <source>
        <dbReference type="SAM" id="MobiDB-lite"/>
    </source>
</evidence>
<proteinExistence type="predicted"/>
<dbReference type="Proteomes" id="UP000694416">
    <property type="component" value="Unplaced"/>
</dbReference>
<dbReference type="Ensembl" id="ENSPTET00000015617.1">
    <property type="protein sequence ID" value="ENSPTEP00000010279.1"/>
    <property type="gene ID" value="ENSPTEG00000011667.1"/>
</dbReference>
<reference evidence="2" key="1">
    <citation type="submission" date="2025-08" db="UniProtKB">
        <authorList>
            <consortium name="Ensembl"/>
        </authorList>
    </citation>
    <scope>IDENTIFICATION</scope>
</reference>
<evidence type="ECO:0000313" key="2">
    <source>
        <dbReference type="Ensembl" id="ENSPTEP00000010279.1"/>
    </source>
</evidence>
<dbReference type="Pfam" id="PF15895">
    <property type="entry name" value="CAAX_1"/>
    <property type="match status" value="1"/>
</dbReference>
<dbReference type="AlphaFoldDB" id="A0A8C9GY01"/>
<accession>A0A8C9GY01</accession>
<dbReference type="InterPro" id="IPR031771">
    <property type="entry name" value="CAAX_1"/>
</dbReference>
<reference evidence="2" key="2">
    <citation type="submission" date="2025-09" db="UniProtKB">
        <authorList>
            <consortium name="Ensembl"/>
        </authorList>
    </citation>
    <scope>IDENTIFICATION</scope>
</reference>
<sequence length="214" mass="23092">MGGGRGLLGRETLEPGGGCSGEGPLCYWPPPGSPPAPSLRASLPLEPPRCPLRSCPLPRSACLCSRNSAPGSCCRPWASLWSEPPPSPSSQPAPSMHIWTPSCAPAASWAPVTHWTDHPLPPLPSPLLPTRLPDDYIILPTDLRCHCHRRPSHPTDRLPLLVIWTHLRGIWAGHSPWTVIQTAGLPPRDLSPSARPVSSPPPEPLVFQPRPRCC</sequence>
<protein>
    <submittedName>
        <fullName evidence="2">Uncharacterized protein</fullName>
    </submittedName>
</protein>
<keyword evidence="3" id="KW-1185">Reference proteome</keyword>
<organism evidence="2 3">
    <name type="scientific">Piliocolobus tephrosceles</name>
    <name type="common">Ugandan red Colobus</name>
    <dbReference type="NCBI Taxonomy" id="591936"/>
    <lineage>
        <taxon>Eukaryota</taxon>
        <taxon>Metazoa</taxon>
        <taxon>Chordata</taxon>
        <taxon>Craniata</taxon>
        <taxon>Vertebrata</taxon>
        <taxon>Euteleostomi</taxon>
        <taxon>Mammalia</taxon>
        <taxon>Eutheria</taxon>
        <taxon>Euarchontoglires</taxon>
        <taxon>Primates</taxon>
        <taxon>Haplorrhini</taxon>
        <taxon>Catarrhini</taxon>
        <taxon>Cercopithecidae</taxon>
        <taxon>Colobinae</taxon>
        <taxon>Piliocolobus</taxon>
    </lineage>
</organism>